<dbReference type="InterPro" id="IPR016195">
    <property type="entry name" value="Pol/histidinol_Pase-like"/>
</dbReference>
<dbReference type="InterPro" id="IPR004365">
    <property type="entry name" value="NA-bd_OB_tRNA"/>
</dbReference>
<evidence type="ECO:0000256" key="1">
    <source>
        <dbReference type="ARBA" id="ARBA00004496"/>
    </source>
</evidence>
<dbReference type="Proteomes" id="UP001300604">
    <property type="component" value="Chromosome"/>
</dbReference>
<comment type="subcellular location">
    <subcellularLocation>
        <location evidence="1">Cytoplasm</location>
    </subcellularLocation>
</comment>
<dbReference type="InterPro" id="IPR011708">
    <property type="entry name" value="DNA_pol3_alpha_NTPase_dom"/>
</dbReference>
<comment type="catalytic activity">
    <reaction evidence="10">
        <text>DNA(n) + a 2'-deoxyribonucleoside 5'-triphosphate = DNA(n+1) + diphosphate</text>
        <dbReference type="Rhea" id="RHEA:22508"/>
        <dbReference type="Rhea" id="RHEA-COMP:17339"/>
        <dbReference type="Rhea" id="RHEA-COMP:17340"/>
        <dbReference type="ChEBI" id="CHEBI:33019"/>
        <dbReference type="ChEBI" id="CHEBI:61560"/>
        <dbReference type="ChEBI" id="CHEBI:173112"/>
        <dbReference type="EC" id="2.7.7.7"/>
    </reaction>
</comment>
<evidence type="ECO:0000256" key="7">
    <source>
        <dbReference type="ARBA" id="ARBA00022705"/>
    </source>
</evidence>
<dbReference type="InterPro" id="IPR003141">
    <property type="entry name" value="Pol/His_phosphatase_N"/>
</dbReference>
<evidence type="ECO:0000256" key="10">
    <source>
        <dbReference type="ARBA" id="ARBA00049244"/>
    </source>
</evidence>
<evidence type="ECO:0000256" key="2">
    <source>
        <dbReference type="ARBA" id="ARBA00009496"/>
    </source>
</evidence>
<evidence type="ECO:0000256" key="9">
    <source>
        <dbReference type="ARBA" id="ARBA00025611"/>
    </source>
</evidence>
<evidence type="ECO:0000256" key="5">
    <source>
        <dbReference type="ARBA" id="ARBA00022679"/>
    </source>
</evidence>
<dbReference type="KEGG" id="carl:PXC00_09380"/>
<dbReference type="NCBIfam" id="TIGR00594">
    <property type="entry name" value="polc"/>
    <property type="match status" value="1"/>
</dbReference>
<dbReference type="NCBIfam" id="NF004226">
    <property type="entry name" value="PRK05673.1"/>
    <property type="match status" value="1"/>
</dbReference>
<dbReference type="GO" id="GO:0008408">
    <property type="term" value="F:3'-5' exonuclease activity"/>
    <property type="evidence" value="ECO:0007669"/>
    <property type="project" value="InterPro"/>
</dbReference>
<keyword evidence="13" id="KW-1185">Reference proteome</keyword>
<reference evidence="12" key="1">
    <citation type="submission" date="2023-09" db="EMBL/GenBank/DDBJ databases">
        <authorList>
            <person name="Zeng C."/>
        </authorList>
    </citation>
    <scope>NUCLEOTIDE SEQUENCE</scope>
    <source>
        <strain evidence="12">ZCY20-5</strain>
    </source>
</reference>
<dbReference type="EMBL" id="CP135996">
    <property type="protein sequence ID" value="WOC31429.1"/>
    <property type="molecule type" value="Genomic_DNA"/>
</dbReference>
<dbReference type="Gene3D" id="3.20.20.140">
    <property type="entry name" value="Metal-dependent hydrolases"/>
    <property type="match status" value="1"/>
</dbReference>
<accession>A0AA97D6V9</accession>
<keyword evidence="8" id="KW-0239">DNA-directed DNA polymerase</keyword>
<name>A0AA97D6V9_9FIRM</name>
<evidence type="ECO:0000256" key="8">
    <source>
        <dbReference type="ARBA" id="ARBA00022932"/>
    </source>
</evidence>
<dbReference type="RefSeq" id="WP_275845250.1">
    <property type="nucleotide sequence ID" value="NZ_CP135996.1"/>
</dbReference>
<keyword evidence="5 12" id="KW-0808">Transferase</keyword>
<gene>
    <name evidence="12" type="ORF">PXC00_09380</name>
</gene>
<protein>
    <recommendedName>
        <fullName evidence="4">DNA polymerase III subunit alpha</fullName>
        <ecNumber evidence="3">2.7.7.7</ecNumber>
    </recommendedName>
</protein>
<dbReference type="Pfam" id="PF02811">
    <property type="entry name" value="PHP"/>
    <property type="match status" value="1"/>
</dbReference>
<dbReference type="PANTHER" id="PTHR32294:SF0">
    <property type="entry name" value="DNA POLYMERASE III SUBUNIT ALPHA"/>
    <property type="match status" value="1"/>
</dbReference>
<dbReference type="Pfam" id="PF14579">
    <property type="entry name" value="HHH_6"/>
    <property type="match status" value="1"/>
</dbReference>
<proteinExistence type="inferred from homology"/>
<evidence type="ECO:0000259" key="11">
    <source>
        <dbReference type="SMART" id="SM00481"/>
    </source>
</evidence>
<keyword evidence="6 12" id="KW-0548">Nucleotidyltransferase</keyword>
<dbReference type="NCBIfam" id="NF005298">
    <property type="entry name" value="PRK06826.1"/>
    <property type="match status" value="1"/>
</dbReference>
<dbReference type="PANTHER" id="PTHR32294">
    <property type="entry name" value="DNA POLYMERASE III SUBUNIT ALPHA"/>
    <property type="match status" value="1"/>
</dbReference>
<dbReference type="SUPFAM" id="SSF89550">
    <property type="entry name" value="PHP domain-like"/>
    <property type="match status" value="1"/>
</dbReference>
<organism evidence="12 13">
    <name type="scientific">Caproicibacterium argilliputei</name>
    <dbReference type="NCBI Taxonomy" id="3030016"/>
    <lineage>
        <taxon>Bacteria</taxon>
        <taxon>Bacillati</taxon>
        <taxon>Bacillota</taxon>
        <taxon>Clostridia</taxon>
        <taxon>Eubacteriales</taxon>
        <taxon>Oscillospiraceae</taxon>
        <taxon>Caproicibacterium</taxon>
    </lineage>
</organism>
<dbReference type="GO" id="GO:0003887">
    <property type="term" value="F:DNA-directed DNA polymerase activity"/>
    <property type="evidence" value="ECO:0007669"/>
    <property type="project" value="UniProtKB-KW"/>
</dbReference>
<dbReference type="AlphaFoldDB" id="A0AA97D6V9"/>
<evidence type="ECO:0000313" key="12">
    <source>
        <dbReference type="EMBL" id="WOC31429.1"/>
    </source>
</evidence>
<comment type="function">
    <text evidence="9">DNA polymerase III is a complex, multichain enzyme responsible for most of the replicative synthesis in bacteria. This DNA polymerase also exhibits 3' to 5' exonuclease activity. The alpha chain is the DNA polymerase.</text>
</comment>
<dbReference type="GO" id="GO:0003676">
    <property type="term" value="F:nucleic acid binding"/>
    <property type="evidence" value="ECO:0007669"/>
    <property type="project" value="InterPro"/>
</dbReference>
<comment type="similarity">
    <text evidence="2">Belongs to the DNA polymerase type-C family. DnaE subfamily.</text>
</comment>
<dbReference type="CDD" id="cd04485">
    <property type="entry name" value="DnaE_OBF"/>
    <property type="match status" value="1"/>
</dbReference>
<dbReference type="Gene3D" id="1.10.10.1600">
    <property type="entry name" value="Bacterial DNA polymerase III alpha subunit, thumb domain"/>
    <property type="match status" value="1"/>
</dbReference>
<evidence type="ECO:0000256" key="4">
    <source>
        <dbReference type="ARBA" id="ARBA00019114"/>
    </source>
</evidence>
<evidence type="ECO:0000256" key="3">
    <source>
        <dbReference type="ARBA" id="ARBA00012417"/>
    </source>
</evidence>
<dbReference type="GO" id="GO:0005737">
    <property type="term" value="C:cytoplasm"/>
    <property type="evidence" value="ECO:0007669"/>
    <property type="project" value="UniProtKB-SubCell"/>
</dbReference>
<sequence>MFVHLHLHTEYSLLDGACRIERLLDTAKARGDKAVAITDHGVMYGAVDFYKVAKKRGIKPIIGCEVYVAQRSRFDRTRELDGENRHLVLLCENNTGYQNLIQLVSCAWTEGFYRKPRVDLELLQKYHEGLIALSACLAGEIPRALSANDYPRAKEAAQRYASIFGNEHFYLELQDHGLPEQKRVNPQLIRLSQETGIPLVVTNDCHYIEQEDSEMHHVLLCIQTNHTLDEEGGLNFGSKEFYYKTEEQMRALFPEHPEAADNTAKIAERCCVEFEFGKTKLPRFDTPNGQENTAYFREKCFAGLHAHYGENPSKRIVRRLEYELDTIQKMGYVNYYLIVHDFVRHAKEVGIPVGPGRGSGAGSLAAYCIGITGIDPLQYDLLFERFLNPERVSMPDFDIDFADDRRSEMIDYVVEKYGADHVAQIVTFGTMAARGSVRDVGRVMGLPYAFVDRVAKLIPTAPGQNMTLEKALEASRELKQRYEEDPQVKALIDMARKLEGMPRNTSTHAAGVVITDKPVANYVPLAKNGDATVCQYTMTTLEELGLLKMDFLGLRNLSVIHDAEEMIRREKPDFRISKVPLDVAEVYAQFTAGNTEGIFQFESAGMRSMMMQLHPEKLEDLIAANSLYRPGPMEFIPKYIQNRQHPEGITYAHPLLEPILKVTYGCIVYQEQVMQIFRSLAGYSLGRADIVRRAMSKKKHDVMQREKEIFIHGLQRADGTWEVPGCLQNGVDEQTALQIYGEMESFASYAFNKSHAAAYSYLAYQTAYLKCFYPQQYLAALLTSVLDSTGKLSQYIAECGRLHIRVLGPEINSSAAAFTVVGKDIRFGLLAVRNLGRGLIDAVLQERERSGPYRSFYDFCKRTFDKTNRRSLESFVKCGALDGLGSNRREMMTAIPLVLDTLSNDKRRNLEGQIGFFDQPEETDGAQEVFQIPKMEDYSVSDRLAMEKEVTGLFLSGNPLAAYEDLYHKIGAVKIGTVLESFETEAGGRWKDGDRLCLLGIVSGIKTKVTKNNSTMAFVTLEDACGSMELLVFPQVLARVSPLLEEGHVLCVTGRLSIREDEDPKLLCEEIRSAEEASAVPREQPAAPAAQLSGKHVKPGLYLKVKSREDPAYLRAKKYLAVFDGRTQLYVVFTQEKTMFRAPASRGVDVNEVLLRELCRVLGNTNVAYVQ</sequence>
<dbReference type="CDD" id="cd12113">
    <property type="entry name" value="PHP_PolIIIA_DnaE3"/>
    <property type="match status" value="1"/>
</dbReference>
<reference evidence="12" key="2">
    <citation type="submission" date="2024-06" db="EMBL/GenBank/DDBJ databases">
        <title>Caproicibacterium argilliputei sp. nov, a novel caproic acid producing anaerobic bacterium isolated from pit mud.</title>
        <authorList>
            <person name="Xia S."/>
        </authorList>
    </citation>
    <scope>NUCLEOTIDE SEQUENCE</scope>
    <source>
        <strain evidence="12">ZCY20-5</strain>
    </source>
</reference>
<dbReference type="InterPro" id="IPR004013">
    <property type="entry name" value="PHP_dom"/>
</dbReference>
<evidence type="ECO:0000256" key="6">
    <source>
        <dbReference type="ARBA" id="ARBA00022695"/>
    </source>
</evidence>
<dbReference type="GO" id="GO:0006260">
    <property type="term" value="P:DNA replication"/>
    <property type="evidence" value="ECO:0007669"/>
    <property type="project" value="UniProtKB-KW"/>
</dbReference>
<dbReference type="Pfam" id="PF01336">
    <property type="entry name" value="tRNA_anti-codon"/>
    <property type="match status" value="1"/>
</dbReference>
<dbReference type="Pfam" id="PF07733">
    <property type="entry name" value="DNA_pol3_alpha"/>
    <property type="match status" value="1"/>
</dbReference>
<keyword evidence="7" id="KW-0235">DNA replication</keyword>
<dbReference type="EC" id="2.7.7.7" evidence="3"/>
<dbReference type="Gene3D" id="1.10.150.870">
    <property type="match status" value="1"/>
</dbReference>
<dbReference type="InterPro" id="IPR029460">
    <property type="entry name" value="DNAPol_HHH"/>
</dbReference>
<dbReference type="SMART" id="SM00481">
    <property type="entry name" value="POLIIIAc"/>
    <property type="match status" value="1"/>
</dbReference>
<feature type="domain" description="Polymerase/histidinol phosphatase N-terminal" evidence="11">
    <location>
        <begin position="3"/>
        <end position="70"/>
    </location>
</feature>
<dbReference type="InterPro" id="IPR041931">
    <property type="entry name" value="DNA_pol3_alpha_thumb_dom"/>
</dbReference>
<evidence type="ECO:0000313" key="13">
    <source>
        <dbReference type="Proteomes" id="UP001300604"/>
    </source>
</evidence>
<dbReference type="Pfam" id="PF17657">
    <property type="entry name" value="DNA_pol3_finger"/>
    <property type="match status" value="1"/>
</dbReference>
<dbReference type="InterPro" id="IPR004805">
    <property type="entry name" value="DnaE2/DnaE/PolC"/>
</dbReference>
<dbReference type="InterPro" id="IPR040982">
    <property type="entry name" value="DNA_pol3_finger"/>
</dbReference>